<proteinExistence type="predicted"/>
<dbReference type="InterPro" id="IPR013083">
    <property type="entry name" value="Znf_RING/FYVE/PHD"/>
</dbReference>
<name>A0AAW0DH21_9AGAR</name>
<dbReference type="Gene3D" id="3.30.40.10">
    <property type="entry name" value="Zinc/RING finger domain, C3HC4 (zinc finger)"/>
    <property type="match status" value="1"/>
</dbReference>
<protein>
    <recommendedName>
        <fullName evidence="4">RING-type domain-containing protein</fullName>
    </recommendedName>
</protein>
<evidence type="ECO:0008006" key="4">
    <source>
        <dbReference type="Google" id="ProtNLM"/>
    </source>
</evidence>
<dbReference type="Proteomes" id="UP001362999">
    <property type="component" value="Unassembled WGS sequence"/>
</dbReference>
<dbReference type="EMBL" id="JAWWNJ010000008">
    <property type="protein sequence ID" value="KAK7050570.1"/>
    <property type="molecule type" value="Genomic_DNA"/>
</dbReference>
<evidence type="ECO:0000256" key="1">
    <source>
        <dbReference type="SAM" id="MobiDB-lite"/>
    </source>
</evidence>
<sequence>MRLLPFHRRTLLLPIIEDESEFIDGNDYRLDLGSGALESGCPTPTPVTRGSLQPHSGIRRPIARRASLRSKQAGRDATPRVSSREKEAELDCGICFEPATNPTRTSCCGHLFCAEHIVSPFFVDIDNSIATTSIGSFITNPLSITPFPFFNLSNLYLSVVNVDLTSISHAQWLNHPASDGRCPSCLTLTSSNTVLPLGHPATNAHLALGITIPTHTIRAPPPSRSCSPSPVSASSSSSEESDSPLSPSSDEESEDSTDYSLPALLRARALQSRRHVAHPLGTVLGVRAAGVRLLRLGVWLGVVVVLAGRGRWGGGGAGV</sequence>
<feature type="region of interest" description="Disordered" evidence="1">
    <location>
        <begin position="219"/>
        <end position="258"/>
    </location>
</feature>
<keyword evidence="3" id="KW-1185">Reference proteome</keyword>
<gene>
    <name evidence="2" type="ORF">R3P38DRAFT_3174042</name>
</gene>
<evidence type="ECO:0000313" key="2">
    <source>
        <dbReference type="EMBL" id="KAK7050570.1"/>
    </source>
</evidence>
<dbReference type="SUPFAM" id="SSF57850">
    <property type="entry name" value="RING/U-box"/>
    <property type="match status" value="1"/>
</dbReference>
<organism evidence="2 3">
    <name type="scientific">Favolaschia claudopus</name>
    <dbReference type="NCBI Taxonomy" id="2862362"/>
    <lineage>
        <taxon>Eukaryota</taxon>
        <taxon>Fungi</taxon>
        <taxon>Dikarya</taxon>
        <taxon>Basidiomycota</taxon>
        <taxon>Agaricomycotina</taxon>
        <taxon>Agaricomycetes</taxon>
        <taxon>Agaricomycetidae</taxon>
        <taxon>Agaricales</taxon>
        <taxon>Marasmiineae</taxon>
        <taxon>Mycenaceae</taxon>
        <taxon>Favolaschia</taxon>
    </lineage>
</organism>
<comment type="caution">
    <text evidence="2">The sequence shown here is derived from an EMBL/GenBank/DDBJ whole genome shotgun (WGS) entry which is preliminary data.</text>
</comment>
<dbReference type="AlphaFoldDB" id="A0AAW0DH21"/>
<reference evidence="2 3" key="1">
    <citation type="journal article" date="2024" name="J Genomics">
        <title>Draft genome sequencing and assembly of Favolaschia claudopus CIRM-BRFM 2984 isolated from oak limbs.</title>
        <authorList>
            <person name="Navarro D."/>
            <person name="Drula E."/>
            <person name="Chaduli D."/>
            <person name="Cazenave R."/>
            <person name="Ahrendt S."/>
            <person name="Wang J."/>
            <person name="Lipzen A."/>
            <person name="Daum C."/>
            <person name="Barry K."/>
            <person name="Grigoriev I.V."/>
            <person name="Favel A."/>
            <person name="Rosso M.N."/>
            <person name="Martin F."/>
        </authorList>
    </citation>
    <scope>NUCLEOTIDE SEQUENCE [LARGE SCALE GENOMIC DNA]</scope>
    <source>
        <strain evidence="2 3">CIRM-BRFM 2984</strain>
    </source>
</reference>
<accession>A0AAW0DH21</accession>
<evidence type="ECO:0000313" key="3">
    <source>
        <dbReference type="Proteomes" id="UP001362999"/>
    </source>
</evidence>
<feature type="compositionally biased region" description="Low complexity" evidence="1">
    <location>
        <begin position="224"/>
        <end position="248"/>
    </location>
</feature>